<keyword evidence="2" id="KW-1185">Reference proteome</keyword>
<gene>
    <name evidence="1" type="ORF">X798_02539</name>
</gene>
<reference evidence="1 2" key="1">
    <citation type="submission" date="2015-12" db="EMBL/GenBank/DDBJ databases">
        <title>Draft genome of the nematode, Onchocerca flexuosa.</title>
        <authorList>
            <person name="Mitreva M."/>
        </authorList>
    </citation>
    <scope>NUCLEOTIDE SEQUENCE [LARGE SCALE GENOMIC DNA]</scope>
    <source>
        <strain evidence="1">Red Deer</strain>
    </source>
</reference>
<evidence type="ECO:0000313" key="1">
    <source>
        <dbReference type="EMBL" id="OZC10495.1"/>
    </source>
</evidence>
<evidence type="ECO:0000313" key="2">
    <source>
        <dbReference type="Proteomes" id="UP000242913"/>
    </source>
</evidence>
<feature type="non-terminal residue" evidence="1">
    <location>
        <position position="1"/>
    </location>
</feature>
<protein>
    <submittedName>
        <fullName evidence="1">Uncharacterized protein</fullName>
    </submittedName>
</protein>
<proteinExistence type="predicted"/>
<dbReference type="OrthoDB" id="5853413at2759"/>
<sequence>DNASYGNVGVKGNKIDEYPQRRHCIYRKESFLRPFLLKMDCSSVCLLALSLALPQSHNIQKCDYCMDIRLLAEHCFNNLSSCMNNTSDSVLYCLTIHEVSRTSQVNRLVRCLSHNDFSLTLENSEKLLHEGSCSRRAMLSCDCPTCKPLPSKLFRIDELESRRHVAVQPSTSIRITNTNSMSMSLDYEPAEQSGAKAGKEELTESVKNQMTGKSEIETANSNYCSIIYIPFSLFSCLIILHFCN</sequence>
<organism evidence="1 2">
    <name type="scientific">Onchocerca flexuosa</name>
    <dbReference type="NCBI Taxonomy" id="387005"/>
    <lineage>
        <taxon>Eukaryota</taxon>
        <taxon>Metazoa</taxon>
        <taxon>Ecdysozoa</taxon>
        <taxon>Nematoda</taxon>
        <taxon>Chromadorea</taxon>
        <taxon>Rhabditida</taxon>
        <taxon>Spirurina</taxon>
        <taxon>Spiruromorpha</taxon>
        <taxon>Filarioidea</taxon>
        <taxon>Onchocercidae</taxon>
        <taxon>Onchocerca</taxon>
    </lineage>
</organism>
<accession>A0A238C085</accession>
<dbReference type="AlphaFoldDB" id="A0A238C085"/>
<name>A0A238C085_9BILA</name>
<dbReference type="EMBL" id="KZ269986">
    <property type="protein sequence ID" value="OZC10495.1"/>
    <property type="molecule type" value="Genomic_DNA"/>
</dbReference>
<dbReference type="Proteomes" id="UP000242913">
    <property type="component" value="Unassembled WGS sequence"/>
</dbReference>